<proteinExistence type="predicted"/>
<organism evidence="1 2">
    <name type="scientific">Trichococcus collinsii</name>
    <dbReference type="NCBI Taxonomy" id="157076"/>
    <lineage>
        <taxon>Bacteria</taxon>
        <taxon>Bacillati</taxon>
        <taxon>Bacillota</taxon>
        <taxon>Bacilli</taxon>
        <taxon>Lactobacillales</taxon>
        <taxon>Carnobacteriaceae</taxon>
        <taxon>Trichococcus</taxon>
    </lineage>
</organism>
<protein>
    <submittedName>
        <fullName evidence="1">Uncharacterized protein</fullName>
    </submittedName>
</protein>
<name>A0AB37ZXF1_9LACT</name>
<evidence type="ECO:0000313" key="2">
    <source>
        <dbReference type="Proteomes" id="UP000199042"/>
    </source>
</evidence>
<accession>A0AB37ZXF1</accession>
<dbReference type="AlphaFoldDB" id="A0AB37ZXF1"/>
<gene>
    <name evidence="1" type="ORF">SAMN04488525_101719</name>
</gene>
<sequence length="129" mass="15032">MNETKEQRLETVNKLITKISSVGRRFFFNEKDGFIAHFELKNNRTYFVDDYTKEYIYAYGPRYFDRGFSHGGTMQSLILEFSEFIRTGRCVNGKNGYGGLYCPYWGYLQSEMVEIRSFAADIGYLKAGS</sequence>
<reference evidence="1 2" key="1">
    <citation type="submission" date="2016-10" db="EMBL/GenBank/DDBJ databases">
        <authorList>
            <person name="Varghese N."/>
            <person name="Submissions S."/>
        </authorList>
    </citation>
    <scope>NUCLEOTIDE SEQUENCE [LARGE SCALE GENOMIC DNA]</scope>
    <source>
        <strain evidence="1 2">DSM 14526</strain>
    </source>
</reference>
<dbReference type="Proteomes" id="UP000199042">
    <property type="component" value="Unassembled WGS sequence"/>
</dbReference>
<dbReference type="EMBL" id="FNQH01000001">
    <property type="protein sequence ID" value="SDZ95706.1"/>
    <property type="molecule type" value="Genomic_DNA"/>
</dbReference>
<evidence type="ECO:0000313" key="1">
    <source>
        <dbReference type="EMBL" id="SDZ95706.1"/>
    </source>
</evidence>
<dbReference type="RefSeq" id="WP_086986780.1">
    <property type="nucleotide sequence ID" value="NZ_FJNA01000002.1"/>
</dbReference>
<keyword evidence="2" id="KW-1185">Reference proteome</keyword>
<comment type="caution">
    <text evidence="1">The sequence shown here is derived from an EMBL/GenBank/DDBJ whole genome shotgun (WGS) entry which is preliminary data.</text>
</comment>